<reference evidence="1 2" key="1">
    <citation type="submission" date="2015-09" db="EMBL/GenBank/DDBJ databases">
        <title>Sorangium comparison.</title>
        <authorList>
            <person name="Zaburannyi N."/>
            <person name="Bunk B."/>
            <person name="Overmann J."/>
            <person name="Mueller R."/>
        </authorList>
    </citation>
    <scope>NUCLEOTIDE SEQUENCE [LARGE SCALE GENOMIC DNA]</scope>
    <source>
        <strain evidence="1 2">So ce836</strain>
    </source>
</reference>
<proteinExistence type="predicted"/>
<name>A0A4P2QQL5_SORCE</name>
<accession>A0A4P2QQL5</accession>
<sequence length="62" mass="6828">MAINAEEFLKNYKVLEHGIAMSGVQLASLRSAAAQIAAIPKPVLDAMIREAKLARRIMPPRR</sequence>
<dbReference type="EMBL" id="CP012672">
    <property type="protein sequence ID" value="AUX32499.1"/>
    <property type="molecule type" value="Genomic_DNA"/>
</dbReference>
<dbReference type="AlphaFoldDB" id="A0A4P2QQL5"/>
<evidence type="ECO:0000313" key="2">
    <source>
        <dbReference type="Proteomes" id="UP000295497"/>
    </source>
</evidence>
<evidence type="ECO:0000313" key="1">
    <source>
        <dbReference type="EMBL" id="AUX32499.1"/>
    </source>
</evidence>
<dbReference type="RefSeq" id="WP_129576071.1">
    <property type="nucleotide sequence ID" value="NZ_CP012672.1"/>
</dbReference>
<dbReference type="Proteomes" id="UP000295497">
    <property type="component" value="Chromosome"/>
</dbReference>
<gene>
    <name evidence="1" type="ORF">SOCE836_046390</name>
</gene>
<protein>
    <submittedName>
        <fullName evidence="1">Uncharacterized protein</fullName>
    </submittedName>
</protein>
<organism evidence="1 2">
    <name type="scientific">Sorangium cellulosum</name>
    <name type="common">Polyangium cellulosum</name>
    <dbReference type="NCBI Taxonomy" id="56"/>
    <lineage>
        <taxon>Bacteria</taxon>
        <taxon>Pseudomonadati</taxon>
        <taxon>Myxococcota</taxon>
        <taxon>Polyangia</taxon>
        <taxon>Polyangiales</taxon>
        <taxon>Polyangiaceae</taxon>
        <taxon>Sorangium</taxon>
    </lineage>
</organism>